<proteinExistence type="predicted"/>
<accession>A0A2N0AKP7</accession>
<evidence type="ECO:0008006" key="3">
    <source>
        <dbReference type="Google" id="ProtNLM"/>
    </source>
</evidence>
<dbReference type="EMBL" id="NPDX01000001">
    <property type="protein sequence ID" value="PJZ84889.1"/>
    <property type="molecule type" value="Genomic_DNA"/>
</dbReference>
<dbReference type="AlphaFoldDB" id="A0A2N0AKP7"/>
<evidence type="ECO:0000313" key="2">
    <source>
        <dbReference type="Proteomes" id="UP000232145"/>
    </source>
</evidence>
<organism evidence="1 2">
    <name type="scientific">Leptospira harrisiae</name>
    <dbReference type="NCBI Taxonomy" id="2023189"/>
    <lineage>
        <taxon>Bacteria</taxon>
        <taxon>Pseudomonadati</taxon>
        <taxon>Spirochaetota</taxon>
        <taxon>Spirochaetia</taxon>
        <taxon>Leptospirales</taxon>
        <taxon>Leptospiraceae</taxon>
        <taxon>Leptospira</taxon>
    </lineage>
</organism>
<protein>
    <recommendedName>
        <fullName evidence="3">Chemotaxis protein</fullName>
    </recommendedName>
</protein>
<dbReference type="RefSeq" id="WP_100741777.1">
    <property type="nucleotide sequence ID" value="NZ_NPDW01000001.1"/>
</dbReference>
<keyword evidence="2" id="KW-1185">Reference proteome</keyword>
<reference evidence="1 2" key="1">
    <citation type="submission" date="2017-07" db="EMBL/GenBank/DDBJ databases">
        <title>Leptospira spp. isolated from tropical soils.</title>
        <authorList>
            <person name="Thibeaux R."/>
            <person name="Iraola G."/>
            <person name="Ferres I."/>
            <person name="Bierque E."/>
            <person name="Girault D."/>
            <person name="Soupe-Gilbert M.-E."/>
            <person name="Picardeau M."/>
            <person name="Goarant C."/>
        </authorList>
    </citation>
    <scope>NUCLEOTIDE SEQUENCE [LARGE SCALE GENOMIC DNA]</scope>
    <source>
        <strain evidence="1 2">FH2-B-A1</strain>
    </source>
</reference>
<dbReference type="Proteomes" id="UP000232145">
    <property type="component" value="Unassembled WGS sequence"/>
</dbReference>
<sequence>MADEDTKEFFQKIIFTNEEILKLRILLYSLKIRALNAQILSANSGAFAASYGVVAAEIIHFNNKIQEVNEKLTKAITVVIRMASEMQKISKVNRLLQVSVETCQTRGVNLNHYKNIQFSLNDRNAEKDMLDLQLRKEFDDIRHIVRNSTKLCLEGRTVSLQTRIESATIIENQKLFLAVAESFDGALNIIESSYRYLSKLW</sequence>
<comment type="caution">
    <text evidence="1">The sequence shown here is derived from an EMBL/GenBank/DDBJ whole genome shotgun (WGS) entry which is preliminary data.</text>
</comment>
<name>A0A2N0AKP7_9LEPT</name>
<evidence type="ECO:0000313" key="1">
    <source>
        <dbReference type="EMBL" id="PJZ84889.1"/>
    </source>
</evidence>
<dbReference type="OrthoDB" id="337871at2"/>
<gene>
    <name evidence="1" type="ORF">CH364_01005</name>
</gene>